<dbReference type="InterPro" id="IPR002636">
    <property type="entry name" value="DUF29"/>
</dbReference>
<dbReference type="Pfam" id="PF01724">
    <property type="entry name" value="DUF29"/>
    <property type="match status" value="1"/>
</dbReference>
<keyword evidence="2" id="KW-1185">Reference proteome</keyword>
<protein>
    <submittedName>
        <fullName evidence="1">DUF29 domain-containing protein</fullName>
    </submittedName>
</protein>
<reference evidence="1 2" key="1">
    <citation type="journal article" date="2020" name="Arch. Microbiol.">
        <title>The genome sequence of the giant phototrophic gammaproteobacterium Thiospirillum jenense gives insight into its physiological properties and phylogenetic relationships.</title>
        <authorList>
            <person name="Imhoff J.F."/>
            <person name="Meyer T.E."/>
            <person name="Kyndt J.A."/>
        </authorList>
    </citation>
    <scope>NUCLEOTIDE SEQUENCE [LARGE SCALE GENOMIC DNA]</scope>
    <source>
        <strain evidence="1 2">DSM 216</strain>
    </source>
</reference>
<name>A0A839HJG6_9GAMM</name>
<dbReference type="PANTHER" id="PTHR34235:SF4">
    <property type="entry name" value="SLR0291 PROTEIN"/>
    <property type="match status" value="1"/>
</dbReference>
<dbReference type="PANTHER" id="PTHR34235">
    <property type="entry name" value="SLR1203 PROTEIN-RELATED"/>
    <property type="match status" value="1"/>
</dbReference>
<accession>A0A839HJG6</accession>
<dbReference type="AlphaFoldDB" id="A0A839HJG6"/>
<dbReference type="EMBL" id="JABVCQ010000013">
    <property type="protein sequence ID" value="MBB1126122.1"/>
    <property type="molecule type" value="Genomic_DNA"/>
</dbReference>
<dbReference type="Proteomes" id="UP000548632">
    <property type="component" value="Unassembled WGS sequence"/>
</dbReference>
<dbReference type="Gene3D" id="1.20.1220.20">
    <property type="entry name" value="Uncharcterised protein PF01724"/>
    <property type="match status" value="1"/>
</dbReference>
<proteinExistence type="predicted"/>
<sequence length="93" mass="11249">MTDLMNLYQTDYMTWVQRTADLLRAGRYAELDIEHLLEELDGMGKSEYDELESRLTILIAHLLKWQYQYQMLSERWREFKGDSWRGTIRVVLT</sequence>
<evidence type="ECO:0000313" key="1">
    <source>
        <dbReference type="EMBL" id="MBB1126122.1"/>
    </source>
</evidence>
<comment type="caution">
    <text evidence="1">The sequence shown here is derived from an EMBL/GenBank/DDBJ whole genome shotgun (WGS) entry which is preliminary data.</text>
</comment>
<dbReference type="RefSeq" id="WP_182583742.1">
    <property type="nucleotide sequence ID" value="NZ_JABVCQ010000013.1"/>
</dbReference>
<organism evidence="1 2">
    <name type="scientific">Thiospirillum jenense</name>
    <dbReference type="NCBI Taxonomy" id="1653858"/>
    <lineage>
        <taxon>Bacteria</taxon>
        <taxon>Pseudomonadati</taxon>
        <taxon>Pseudomonadota</taxon>
        <taxon>Gammaproteobacteria</taxon>
        <taxon>Chromatiales</taxon>
        <taxon>Chromatiaceae</taxon>
        <taxon>Thiospirillum</taxon>
    </lineage>
</organism>
<feature type="non-terminal residue" evidence="1">
    <location>
        <position position="93"/>
    </location>
</feature>
<gene>
    <name evidence="1" type="ORF">HUK38_07745</name>
</gene>
<evidence type="ECO:0000313" key="2">
    <source>
        <dbReference type="Proteomes" id="UP000548632"/>
    </source>
</evidence>